<accession>A0A2I1DNR8</accession>
<dbReference type="AlphaFoldDB" id="A0A2I1DNR8"/>
<dbReference type="InParanoid" id="A0A2I1DNR8"/>
<reference evidence="1 2" key="1">
    <citation type="submission" date="2017-03" db="EMBL/GenBank/DDBJ databases">
        <title>Draft genime sequence of the acidophilic sulfur-oxidizing bacterium Acidithiobacillus sp. SH, isolated from seawater.</title>
        <authorList>
            <person name="Sharmin S."/>
            <person name="Tokuhisa M."/>
            <person name="Kanao T."/>
            <person name="Kamimura K."/>
        </authorList>
    </citation>
    <scope>NUCLEOTIDE SEQUENCE [LARGE SCALE GENOMIC DNA]</scope>
    <source>
        <strain evidence="1 2">SH</strain>
    </source>
</reference>
<proteinExistence type="predicted"/>
<dbReference type="OrthoDB" id="5290041at2"/>
<keyword evidence="2" id="KW-1185">Reference proteome</keyword>
<comment type="caution">
    <text evidence="1">The sequence shown here is derived from an EMBL/GenBank/DDBJ whole genome shotgun (WGS) entry which is preliminary data.</text>
</comment>
<sequence length="82" mass="8717">MLPLSIRYTERLADAGVAASVGSTGDSDDNALAETINGKRLSNPLLRVGADQANADFFQFHGKSSWSRLLGQVGSFSSTSQR</sequence>
<name>A0A2I1DNR8_9PROT</name>
<evidence type="ECO:0000313" key="1">
    <source>
        <dbReference type="EMBL" id="PKY11503.1"/>
    </source>
</evidence>
<evidence type="ECO:0000313" key="2">
    <source>
        <dbReference type="Proteomes" id="UP000234329"/>
    </source>
</evidence>
<dbReference type="EMBL" id="MXAV01000013">
    <property type="protein sequence ID" value="PKY11503.1"/>
    <property type="molecule type" value="Genomic_DNA"/>
</dbReference>
<organism evidence="1 2">
    <name type="scientific">Acidithiobacillus marinus</name>
    <dbReference type="NCBI Taxonomy" id="187490"/>
    <lineage>
        <taxon>Bacteria</taxon>
        <taxon>Pseudomonadati</taxon>
        <taxon>Pseudomonadota</taxon>
        <taxon>Acidithiobacillia</taxon>
        <taxon>Acidithiobacillales</taxon>
        <taxon>Acidithiobacillaceae</taxon>
        <taxon>Acidithiobacillus</taxon>
    </lineage>
</organism>
<dbReference type="Proteomes" id="UP000234329">
    <property type="component" value="Unassembled WGS sequence"/>
</dbReference>
<protein>
    <submittedName>
        <fullName evidence="1">Uncharacterized protein</fullName>
    </submittedName>
</protein>
<gene>
    <name evidence="1" type="ORF">B1757_04635</name>
</gene>